<dbReference type="SMART" id="SM00498">
    <property type="entry name" value="FH2"/>
    <property type="match status" value="1"/>
</dbReference>
<dbReference type="InterPro" id="IPR029006">
    <property type="entry name" value="ADF-H/Gelsolin-like_dom_sf"/>
</dbReference>
<evidence type="ECO:0000313" key="6">
    <source>
        <dbReference type="Proteomes" id="UP000013827"/>
    </source>
</evidence>
<dbReference type="STRING" id="2903.R1E2Z9"/>
<reference evidence="6" key="1">
    <citation type="journal article" date="2013" name="Nature">
        <title>Pan genome of the phytoplankton Emiliania underpins its global distribution.</title>
        <authorList>
            <person name="Read B.A."/>
            <person name="Kegel J."/>
            <person name="Klute M.J."/>
            <person name="Kuo A."/>
            <person name="Lefebvre S.C."/>
            <person name="Maumus F."/>
            <person name="Mayer C."/>
            <person name="Miller J."/>
            <person name="Monier A."/>
            <person name="Salamov A."/>
            <person name="Young J."/>
            <person name="Aguilar M."/>
            <person name="Claverie J.M."/>
            <person name="Frickenhaus S."/>
            <person name="Gonzalez K."/>
            <person name="Herman E.K."/>
            <person name="Lin Y.C."/>
            <person name="Napier J."/>
            <person name="Ogata H."/>
            <person name="Sarno A.F."/>
            <person name="Shmutz J."/>
            <person name="Schroeder D."/>
            <person name="de Vargas C."/>
            <person name="Verret F."/>
            <person name="von Dassow P."/>
            <person name="Valentin K."/>
            <person name="Van de Peer Y."/>
            <person name="Wheeler G."/>
            <person name="Dacks J.B."/>
            <person name="Delwiche C.F."/>
            <person name="Dyhrman S.T."/>
            <person name="Glockner G."/>
            <person name="John U."/>
            <person name="Richards T."/>
            <person name="Worden A.Z."/>
            <person name="Zhang X."/>
            <person name="Grigoriev I.V."/>
            <person name="Allen A.E."/>
            <person name="Bidle K."/>
            <person name="Borodovsky M."/>
            <person name="Bowler C."/>
            <person name="Brownlee C."/>
            <person name="Cock J.M."/>
            <person name="Elias M."/>
            <person name="Gladyshev V.N."/>
            <person name="Groth M."/>
            <person name="Guda C."/>
            <person name="Hadaegh A."/>
            <person name="Iglesias-Rodriguez M.D."/>
            <person name="Jenkins J."/>
            <person name="Jones B.M."/>
            <person name="Lawson T."/>
            <person name="Leese F."/>
            <person name="Lindquist E."/>
            <person name="Lobanov A."/>
            <person name="Lomsadze A."/>
            <person name="Malik S.B."/>
            <person name="Marsh M.E."/>
            <person name="Mackinder L."/>
            <person name="Mock T."/>
            <person name="Mueller-Roeber B."/>
            <person name="Pagarete A."/>
            <person name="Parker M."/>
            <person name="Probert I."/>
            <person name="Quesneville H."/>
            <person name="Raines C."/>
            <person name="Rensing S.A."/>
            <person name="Riano-Pachon D.M."/>
            <person name="Richier S."/>
            <person name="Rokitta S."/>
            <person name="Shiraiwa Y."/>
            <person name="Soanes D.M."/>
            <person name="van der Giezen M."/>
            <person name="Wahlund T.M."/>
            <person name="Williams B."/>
            <person name="Wilson W."/>
            <person name="Wolfe G."/>
            <person name="Wurch L.L."/>
        </authorList>
    </citation>
    <scope>NUCLEOTIDE SEQUENCE</scope>
</reference>
<feature type="region of interest" description="Disordered" evidence="3">
    <location>
        <begin position="176"/>
        <end position="204"/>
    </location>
</feature>
<sequence>MATRNLGTMSDSVLQDYHTRRHTSGLNTEELEAPLALVHSTSRINWLTARYDPDDSQRLQLLATGEGGFEELLGSLDDNLVIYGCFMFAAANQVKCAFVSWVGEGVSGLERARVSMHRSDMQAFVQPVASFDIQEREVPAALSAAVKASIATQVGASLLSYDGLAHISLDTNNIEAEGEESAEEVHGRSELEPLPSAPPTTDADTGLLEALWAGEGLPAARAAALAKEVPQSLLGEVLWVWGGHEQLTPEAAAGLLSAASEEAAEAAEAAPHPGEALRGEGLRLSLCLLLRVQMLREGDCHPRGATEWGVEFARKRGGLGLLSLAAQQLVSRHPQWMLTRHQALSCLEAASCALLGLSAEAPPPPKPVPDRLVGPTVFGEISPALDRLRESVGPEVQALVRDHFVRERAAKQLSEAERVGQEVGAIGGVLKKGSLTFLDQRRWNNIAIGLSKLGLDNATIRTAVVAADESVLTPSAVELLLPCLPTADDIEAIAPYDGDPELLATVERFFWEVALAQQMLESLGRACSQVLLASGFEELLGLLVLVGNEMNQGTSRGSAAGCHLTILSRLDDVRSMGAKQRTSLLQLLVALAEDRLPLSAGRAGRWPDELEGAAEASGVSWKRITAELRELERGAALVERVCRGVAAKARGGEPDPFSVAMGAWLGDAVAQQEALQALLSQTRRLYVASAARLGIEAGKDGDDHGPEKLFELLATFRTQRAKLPFNTKASRPKATVAGAGGSGKECRTCGRDACFVCSRKVYDAERLVAAGRLFHRKSPGHPGCFRCAHCDVTLSATSFSHYVYGELRIPFEAEDGWMRVRETSLPQNWLLLSYSRADPDLVEIVGEGDDGLAALRAAACDSGRVYWAFFLVVGVDTRRGVVSRRPKYVFATVGGAEVDVRTRTRALLHTGAVGAVLQEAHLHCEVESAEELSDAAVAARLAQIGGAHRPNGYDFGDGGGAVRVEEE</sequence>
<dbReference type="AlphaFoldDB" id="A0A0D3IVN9"/>
<dbReference type="CDD" id="cd09358">
    <property type="entry name" value="LIM_Mical_like"/>
    <property type="match status" value="1"/>
</dbReference>
<organism evidence="5 6">
    <name type="scientific">Emiliania huxleyi (strain CCMP1516)</name>
    <dbReference type="NCBI Taxonomy" id="280463"/>
    <lineage>
        <taxon>Eukaryota</taxon>
        <taxon>Haptista</taxon>
        <taxon>Haptophyta</taxon>
        <taxon>Prymnesiophyceae</taxon>
        <taxon>Isochrysidales</taxon>
        <taxon>Noelaerhabdaceae</taxon>
        <taxon>Emiliania</taxon>
    </lineage>
</organism>
<dbReference type="InterPro" id="IPR001781">
    <property type="entry name" value="Znf_LIM"/>
</dbReference>
<dbReference type="PROSITE" id="PS51263">
    <property type="entry name" value="ADF_H"/>
    <property type="match status" value="1"/>
</dbReference>
<dbReference type="SUPFAM" id="SSF55753">
    <property type="entry name" value="Actin depolymerizing proteins"/>
    <property type="match status" value="2"/>
</dbReference>
<dbReference type="PaxDb" id="2903-EOD15324"/>
<reference evidence="5" key="2">
    <citation type="submission" date="2024-10" db="UniProtKB">
        <authorList>
            <consortium name="EnsemblProtists"/>
        </authorList>
    </citation>
    <scope>IDENTIFICATION</scope>
</reference>
<dbReference type="Proteomes" id="UP000013827">
    <property type="component" value="Unassembled WGS sequence"/>
</dbReference>
<dbReference type="SUPFAM" id="SSF101447">
    <property type="entry name" value="Formin homology 2 domain (FH2 domain)"/>
    <property type="match status" value="1"/>
</dbReference>
<protein>
    <recommendedName>
        <fullName evidence="4">ADF-H domain-containing protein</fullName>
    </recommendedName>
</protein>
<dbReference type="GO" id="GO:0046872">
    <property type="term" value="F:metal ion binding"/>
    <property type="evidence" value="ECO:0007669"/>
    <property type="project" value="UniProtKB-KW"/>
</dbReference>
<dbReference type="GeneID" id="17261470"/>
<keyword evidence="6" id="KW-1185">Reference proteome</keyword>
<evidence type="ECO:0000313" key="5">
    <source>
        <dbReference type="EnsemblProtists" id="EOD15324"/>
    </source>
</evidence>
<name>A0A0D3IVN9_EMIH1</name>
<dbReference type="EnsemblProtists" id="EOD15324">
    <property type="protein sequence ID" value="EOD15324"/>
    <property type="gene ID" value="EMIHUDRAFT_211479"/>
</dbReference>
<dbReference type="Pfam" id="PF00241">
    <property type="entry name" value="Cofilin_ADF"/>
    <property type="match status" value="2"/>
</dbReference>
<evidence type="ECO:0000256" key="3">
    <source>
        <dbReference type="SAM" id="MobiDB-lite"/>
    </source>
</evidence>
<dbReference type="RefSeq" id="XP_005767753.1">
    <property type="nucleotide sequence ID" value="XM_005767696.1"/>
</dbReference>
<dbReference type="InterPro" id="IPR051425">
    <property type="entry name" value="Formin_Homology"/>
</dbReference>
<feature type="domain" description="ADF-H" evidence="4">
    <location>
        <begin position="23"/>
        <end position="151"/>
    </location>
</feature>
<dbReference type="GO" id="GO:0003779">
    <property type="term" value="F:actin binding"/>
    <property type="evidence" value="ECO:0007669"/>
    <property type="project" value="InterPro"/>
</dbReference>
<dbReference type="InterPro" id="IPR002108">
    <property type="entry name" value="ADF-H"/>
</dbReference>
<dbReference type="HOGENOM" id="CLU_306408_0_0_1"/>
<dbReference type="Gene3D" id="2.10.110.10">
    <property type="entry name" value="Cysteine Rich Protein"/>
    <property type="match status" value="1"/>
</dbReference>
<dbReference type="eggNOG" id="KOG1922">
    <property type="taxonomic scope" value="Eukaryota"/>
</dbReference>
<dbReference type="InterPro" id="IPR042201">
    <property type="entry name" value="FH2_Formin_sf"/>
</dbReference>
<evidence type="ECO:0000256" key="2">
    <source>
        <dbReference type="ARBA" id="ARBA00022833"/>
    </source>
</evidence>
<dbReference type="PANTHER" id="PTHR45725:SF1">
    <property type="entry name" value="DISHEVELLED ASSOCIATED ACTIVATOR OF MORPHOGENESIS, ISOFORM D"/>
    <property type="match status" value="1"/>
</dbReference>
<keyword evidence="1" id="KW-0479">Metal-binding</keyword>
<proteinExistence type="predicted"/>
<dbReference type="SMART" id="SM00132">
    <property type="entry name" value="LIM"/>
    <property type="match status" value="1"/>
</dbReference>
<dbReference type="Gene3D" id="1.20.58.2220">
    <property type="entry name" value="Formin, FH2 domain"/>
    <property type="match status" value="1"/>
</dbReference>
<dbReference type="Gene3D" id="3.40.20.10">
    <property type="entry name" value="Severin"/>
    <property type="match status" value="2"/>
</dbReference>
<dbReference type="PANTHER" id="PTHR45725">
    <property type="entry name" value="FORMIN HOMOLOGY 2 FAMILY MEMBER"/>
    <property type="match status" value="1"/>
</dbReference>
<evidence type="ECO:0000256" key="1">
    <source>
        <dbReference type="ARBA" id="ARBA00022723"/>
    </source>
</evidence>
<evidence type="ECO:0000259" key="4">
    <source>
        <dbReference type="PROSITE" id="PS51263"/>
    </source>
</evidence>
<dbReference type="KEGG" id="ehx:EMIHUDRAFT_211479"/>
<dbReference type="InterPro" id="IPR015425">
    <property type="entry name" value="FH2_Formin"/>
</dbReference>
<keyword evidence="2" id="KW-0862">Zinc</keyword>
<accession>A0A0D3IVN9</accession>
<dbReference type="Pfam" id="PF02181">
    <property type="entry name" value="FH2"/>
    <property type="match status" value="2"/>
</dbReference>